<keyword evidence="4 6" id="KW-1133">Transmembrane helix</keyword>
<dbReference type="InterPro" id="IPR020846">
    <property type="entry name" value="MFS_dom"/>
</dbReference>
<evidence type="ECO:0000313" key="9">
    <source>
        <dbReference type="Proteomes" id="UP001056109"/>
    </source>
</evidence>
<dbReference type="PROSITE" id="PS50850">
    <property type="entry name" value="MFS"/>
    <property type="match status" value="1"/>
</dbReference>
<evidence type="ECO:0000313" key="8">
    <source>
        <dbReference type="EMBL" id="USR79003.1"/>
    </source>
</evidence>
<keyword evidence="3 6" id="KW-0812">Transmembrane</keyword>
<dbReference type="SUPFAM" id="SSF103473">
    <property type="entry name" value="MFS general substrate transporter"/>
    <property type="match status" value="1"/>
</dbReference>
<dbReference type="Gene3D" id="1.20.1250.20">
    <property type="entry name" value="MFS general substrate transporter like domains"/>
    <property type="match status" value="1"/>
</dbReference>
<sequence>MTQQPAPQGTPKAWYATAYLASNALSVLGNSLITVVLPVLIIVRLGSPTWAGIVAVATTSAHVCAGLLGGALADRVNRRNLCLAADLLSALSVFSLFIIDWIGLTSALWFITLGIIGAFADVPGQTARQALGPQVATSSSIKYETITGYFQTLQGGALIIGPALAGVFLIMPDPSWALLATGICSLLAAFTTALIPYDIGEYQSTTQTHNFIGHITTAVTLIRKTPLLRFAITFAIGINVLYTVTQSFVLPTHFTLLNQRHYIAWILTAMGGGMMVGGIVYGLLAKKITHSTLFLSATFLSFIGALMMLSLWDLSAVINGAFFLGIAFAIINASVTIAIMGLLPEGKRGSVMGIILTLILAVYPLGFGLATLLYTYSGLGAVRLVLAGGFAVATAWALLSQQSHALNTAPHTSQPTSETTLSSSR</sequence>
<dbReference type="Proteomes" id="UP001056109">
    <property type="component" value="Chromosome"/>
</dbReference>
<evidence type="ECO:0000259" key="7">
    <source>
        <dbReference type="PROSITE" id="PS50850"/>
    </source>
</evidence>
<feature type="domain" description="Major facilitator superfamily (MFS) profile" evidence="7">
    <location>
        <begin position="177"/>
        <end position="425"/>
    </location>
</feature>
<protein>
    <submittedName>
        <fullName evidence="8">MFS transporter</fullName>
    </submittedName>
</protein>
<comment type="subcellular location">
    <subcellularLocation>
        <location evidence="1">Cell membrane</location>
        <topology evidence="1">Multi-pass membrane protein</topology>
    </subcellularLocation>
</comment>
<organism evidence="8 9">
    <name type="scientific">Arcanobacterium pinnipediorum</name>
    <dbReference type="NCBI Taxonomy" id="1503041"/>
    <lineage>
        <taxon>Bacteria</taxon>
        <taxon>Bacillati</taxon>
        <taxon>Actinomycetota</taxon>
        <taxon>Actinomycetes</taxon>
        <taxon>Actinomycetales</taxon>
        <taxon>Actinomycetaceae</taxon>
        <taxon>Arcanobacterium</taxon>
    </lineage>
</organism>
<dbReference type="Pfam" id="PF07690">
    <property type="entry name" value="MFS_1"/>
    <property type="match status" value="1"/>
</dbReference>
<feature type="transmembrane region" description="Helical" evidence="6">
    <location>
        <begin position="318"/>
        <end position="343"/>
    </location>
</feature>
<dbReference type="EMBL" id="CP099547">
    <property type="protein sequence ID" value="USR79003.1"/>
    <property type="molecule type" value="Genomic_DNA"/>
</dbReference>
<feature type="transmembrane region" description="Helical" evidence="6">
    <location>
        <begin position="262"/>
        <end position="284"/>
    </location>
</feature>
<evidence type="ECO:0000256" key="4">
    <source>
        <dbReference type="ARBA" id="ARBA00022989"/>
    </source>
</evidence>
<feature type="transmembrane region" description="Helical" evidence="6">
    <location>
        <begin position="176"/>
        <end position="197"/>
    </location>
</feature>
<dbReference type="InterPro" id="IPR011701">
    <property type="entry name" value="MFS"/>
</dbReference>
<feature type="transmembrane region" description="Helical" evidence="6">
    <location>
        <begin position="230"/>
        <end position="250"/>
    </location>
</feature>
<dbReference type="PANTHER" id="PTHR23513">
    <property type="entry name" value="INTEGRAL MEMBRANE EFFLUX PROTEIN-RELATED"/>
    <property type="match status" value="1"/>
</dbReference>
<evidence type="ECO:0000256" key="3">
    <source>
        <dbReference type="ARBA" id="ARBA00022692"/>
    </source>
</evidence>
<accession>A0ABY5AGF7</accession>
<keyword evidence="9" id="KW-1185">Reference proteome</keyword>
<feature type="transmembrane region" description="Helical" evidence="6">
    <location>
        <begin position="108"/>
        <end position="127"/>
    </location>
</feature>
<dbReference type="PANTHER" id="PTHR23513:SF11">
    <property type="entry name" value="STAPHYLOFERRIN A TRANSPORTER"/>
    <property type="match status" value="1"/>
</dbReference>
<keyword evidence="2" id="KW-1003">Cell membrane</keyword>
<keyword evidence="5 6" id="KW-0472">Membrane</keyword>
<evidence type="ECO:0000256" key="6">
    <source>
        <dbReference type="SAM" id="Phobius"/>
    </source>
</evidence>
<feature type="transmembrane region" description="Helical" evidence="6">
    <location>
        <begin position="148"/>
        <end position="170"/>
    </location>
</feature>
<feature type="transmembrane region" description="Helical" evidence="6">
    <location>
        <begin position="350"/>
        <end position="374"/>
    </location>
</feature>
<feature type="transmembrane region" description="Helical" evidence="6">
    <location>
        <begin position="20"/>
        <end position="43"/>
    </location>
</feature>
<dbReference type="InterPro" id="IPR036259">
    <property type="entry name" value="MFS_trans_sf"/>
</dbReference>
<proteinExistence type="predicted"/>
<feature type="transmembrane region" description="Helical" evidence="6">
    <location>
        <begin position="49"/>
        <end position="69"/>
    </location>
</feature>
<evidence type="ECO:0000256" key="2">
    <source>
        <dbReference type="ARBA" id="ARBA00022475"/>
    </source>
</evidence>
<evidence type="ECO:0000256" key="1">
    <source>
        <dbReference type="ARBA" id="ARBA00004651"/>
    </source>
</evidence>
<feature type="transmembrane region" description="Helical" evidence="6">
    <location>
        <begin position="380"/>
        <end position="399"/>
    </location>
</feature>
<reference evidence="8" key="1">
    <citation type="submission" date="2022-06" db="EMBL/GenBank/DDBJ databases">
        <title>Complete Genome Sequence of Arcanobacterium pinnipediorum strain DSM 28752 isolated from a harbour seal.</title>
        <authorList>
            <person name="Borowiak M."/>
            <person name="Kreitlow A."/>
            <person name="Alssahen M."/>
            <person name="Malorny B."/>
            <person name="Laemmler C."/>
            <person name="Prenger-Berninghoff E."/>
            <person name="Siebert U."/>
            <person name="Ploetz M."/>
            <person name="Abdulmawjood A."/>
        </authorList>
    </citation>
    <scope>NUCLEOTIDE SEQUENCE</scope>
    <source>
        <strain evidence="8">DSM 28752</strain>
    </source>
</reference>
<dbReference type="RefSeq" id="WP_252672873.1">
    <property type="nucleotide sequence ID" value="NZ_CP099547.1"/>
</dbReference>
<name>A0ABY5AGF7_9ACTO</name>
<gene>
    <name evidence="8" type="ORF">NG665_06315</name>
</gene>
<evidence type="ECO:0000256" key="5">
    <source>
        <dbReference type="ARBA" id="ARBA00023136"/>
    </source>
</evidence>
<feature type="transmembrane region" description="Helical" evidence="6">
    <location>
        <begin position="291"/>
        <end position="312"/>
    </location>
</feature>
<dbReference type="CDD" id="cd06173">
    <property type="entry name" value="MFS_MefA_like"/>
    <property type="match status" value="1"/>
</dbReference>